<name>A0AAV6FJI6_9TELE</name>
<organism evidence="2 3">
    <name type="scientific">Alosa alosa</name>
    <name type="common">allis shad</name>
    <dbReference type="NCBI Taxonomy" id="278164"/>
    <lineage>
        <taxon>Eukaryota</taxon>
        <taxon>Metazoa</taxon>
        <taxon>Chordata</taxon>
        <taxon>Craniata</taxon>
        <taxon>Vertebrata</taxon>
        <taxon>Euteleostomi</taxon>
        <taxon>Actinopterygii</taxon>
        <taxon>Neopterygii</taxon>
        <taxon>Teleostei</taxon>
        <taxon>Clupei</taxon>
        <taxon>Clupeiformes</taxon>
        <taxon>Clupeoidei</taxon>
        <taxon>Clupeidae</taxon>
        <taxon>Alosa</taxon>
    </lineage>
</organism>
<dbReference type="EMBL" id="JADWDJ010000024">
    <property type="protein sequence ID" value="KAG5261312.1"/>
    <property type="molecule type" value="Genomic_DNA"/>
</dbReference>
<dbReference type="Proteomes" id="UP000823561">
    <property type="component" value="Chromosome 24"/>
</dbReference>
<accession>A0AAV6FJI6</accession>
<evidence type="ECO:0000313" key="3">
    <source>
        <dbReference type="Proteomes" id="UP000823561"/>
    </source>
</evidence>
<reference evidence="2" key="1">
    <citation type="submission" date="2020-10" db="EMBL/GenBank/DDBJ databases">
        <title>Chromosome-scale genome assembly of the Allis shad, Alosa alosa.</title>
        <authorList>
            <person name="Margot Z."/>
            <person name="Christophe K."/>
            <person name="Cabau C."/>
            <person name="Louis A."/>
            <person name="Berthelot C."/>
            <person name="Parey E."/>
            <person name="Roest Crollius H."/>
            <person name="Montfort J."/>
            <person name="Robinson-Rechavi M."/>
            <person name="Bucao C."/>
            <person name="Bouchez O."/>
            <person name="Gislard M."/>
            <person name="Lluch J."/>
            <person name="Milhes M."/>
            <person name="Lampietro C."/>
            <person name="Lopez Roques C."/>
            <person name="Donnadieu C."/>
            <person name="Braasch I."/>
            <person name="Desvignes T."/>
            <person name="Postlethwait J."/>
            <person name="Bobe J."/>
            <person name="Guiguen Y."/>
        </authorList>
    </citation>
    <scope>NUCLEOTIDE SEQUENCE</scope>
    <source>
        <strain evidence="2">M-15738</strain>
        <tissue evidence="2">Blood</tissue>
    </source>
</reference>
<comment type="caution">
    <text evidence="2">The sequence shown here is derived from an EMBL/GenBank/DDBJ whole genome shotgun (WGS) entry which is preliminary data.</text>
</comment>
<protein>
    <submittedName>
        <fullName evidence="2">Uncharacterized protein</fullName>
    </submittedName>
</protein>
<dbReference type="AlphaFoldDB" id="A0AAV6FJI6"/>
<feature type="region of interest" description="Disordered" evidence="1">
    <location>
        <begin position="47"/>
        <end position="82"/>
    </location>
</feature>
<evidence type="ECO:0000313" key="2">
    <source>
        <dbReference type="EMBL" id="KAG5261312.1"/>
    </source>
</evidence>
<keyword evidence="3" id="KW-1185">Reference proteome</keyword>
<proteinExistence type="predicted"/>
<evidence type="ECO:0000256" key="1">
    <source>
        <dbReference type="SAM" id="MobiDB-lite"/>
    </source>
</evidence>
<sequence>MVMRLAQVMRTGRGLSPVSVEELSLDLNSKEVSQRALSRVLRCLAPPQALDGPVSGPDILQGRRSLSHHPALSTGPSQTQTE</sequence>
<gene>
    <name evidence="2" type="ORF">AALO_G00302490</name>
</gene>